<comment type="caution">
    <text evidence="3">The sequence shown here is derived from an EMBL/GenBank/DDBJ whole genome shotgun (WGS) entry which is preliminary data.</text>
</comment>
<dbReference type="Pfam" id="PF00892">
    <property type="entry name" value="EamA"/>
    <property type="match status" value="1"/>
</dbReference>
<dbReference type="PANTHER" id="PTHR31965:SF1">
    <property type="entry name" value="TRANSMEMBRANE PROTEIN 42"/>
    <property type="match status" value="1"/>
</dbReference>
<evidence type="ECO:0000313" key="4">
    <source>
        <dbReference type="Proteomes" id="UP000780801"/>
    </source>
</evidence>
<feature type="transmembrane region" description="Helical" evidence="1">
    <location>
        <begin position="124"/>
        <end position="145"/>
    </location>
</feature>
<dbReference type="InterPro" id="IPR039632">
    <property type="entry name" value="TMEM42"/>
</dbReference>
<dbReference type="SUPFAM" id="SSF103481">
    <property type="entry name" value="Multidrug resistance efflux transporter EmrE"/>
    <property type="match status" value="1"/>
</dbReference>
<dbReference type="InterPro" id="IPR000620">
    <property type="entry name" value="EamA_dom"/>
</dbReference>
<feature type="transmembrane region" description="Helical" evidence="1">
    <location>
        <begin position="29"/>
        <end position="47"/>
    </location>
</feature>
<protein>
    <recommendedName>
        <fullName evidence="2">EamA domain-containing protein</fullName>
    </recommendedName>
</protein>
<evidence type="ECO:0000259" key="2">
    <source>
        <dbReference type="Pfam" id="PF00892"/>
    </source>
</evidence>
<dbReference type="AlphaFoldDB" id="A0A9P6FZG1"/>
<name>A0A9P6FZG1_9FUNG</name>
<feature type="domain" description="EamA" evidence="2">
    <location>
        <begin position="30"/>
        <end position="167"/>
    </location>
</feature>
<keyword evidence="4" id="KW-1185">Reference proteome</keyword>
<dbReference type="EMBL" id="JAABOA010000666">
    <property type="protein sequence ID" value="KAF9583551.1"/>
    <property type="molecule type" value="Genomic_DNA"/>
</dbReference>
<evidence type="ECO:0000256" key="1">
    <source>
        <dbReference type="SAM" id="Phobius"/>
    </source>
</evidence>
<sequence length="181" mass="19142">MSGYRPRKSTAASRAAAKAKSTEGGSSTAAIPTAILAGTFAALASVFAKLTLDERTIDFLQYACNTFLAPSTPYCTTLFTAKEDETSPVVVAVRATCFALIFICNAAMWTLFTKALNRSQSSATITVINSSANFCITALLGYVLFSEPLALQWWFGASLIVLGGVLVGTDEVNASEGKKKE</sequence>
<dbReference type="Proteomes" id="UP000780801">
    <property type="component" value="Unassembled WGS sequence"/>
</dbReference>
<gene>
    <name evidence="3" type="ORF">BGW38_009196</name>
</gene>
<dbReference type="Gene3D" id="1.10.3730.20">
    <property type="match status" value="1"/>
</dbReference>
<feature type="transmembrane region" description="Helical" evidence="1">
    <location>
        <begin position="59"/>
        <end position="79"/>
    </location>
</feature>
<organism evidence="3 4">
    <name type="scientific">Lunasporangiospora selenospora</name>
    <dbReference type="NCBI Taxonomy" id="979761"/>
    <lineage>
        <taxon>Eukaryota</taxon>
        <taxon>Fungi</taxon>
        <taxon>Fungi incertae sedis</taxon>
        <taxon>Mucoromycota</taxon>
        <taxon>Mortierellomycotina</taxon>
        <taxon>Mortierellomycetes</taxon>
        <taxon>Mortierellales</taxon>
        <taxon>Mortierellaceae</taxon>
        <taxon>Lunasporangiospora</taxon>
    </lineage>
</organism>
<dbReference type="OrthoDB" id="5854584at2759"/>
<accession>A0A9P6FZG1</accession>
<reference evidence="3" key="1">
    <citation type="journal article" date="2020" name="Fungal Divers.">
        <title>Resolving the Mortierellaceae phylogeny through synthesis of multi-gene phylogenetics and phylogenomics.</title>
        <authorList>
            <person name="Vandepol N."/>
            <person name="Liber J."/>
            <person name="Desiro A."/>
            <person name="Na H."/>
            <person name="Kennedy M."/>
            <person name="Barry K."/>
            <person name="Grigoriev I.V."/>
            <person name="Miller A.N."/>
            <person name="O'Donnell K."/>
            <person name="Stajich J.E."/>
            <person name="Bonito G."/>
        </authorList>
    </citation>
    <scope>NUCLEOTIDE SEQUENCE</scope>
    <source>
        <strain evidence="3">KOD1015</strain>
    </source>
</reference>
<dbReference type="GO" id="GO:0016020">
    <property type="term" value="C:membrane"/>
    <property type="evidence" value="ECO:0007669"/>
    <property type="project" value="InterPro"/>
</dbReference>
<evidence type="ECO:0000313" key="3">
    <source>
        <dbReference type="EMBL" id="KAF9583551.1"/>
    </source>
</evidence>
<dbReference type="InterPro" id="IPR037185">
    <property type="entry name" value="EmrE-like"/>
</dbReference>
<keyword evidence="1" id="KW-0812">Transmembrane</keyword>
<proteinExistence type="predicted"/>
<keyword evidence="1" id="KW-1133">Transmembrane helix</keyword>
<feature type="transmembrane region" description="Helical" evidence="1">
    <location>
        <begin position="91"/>
        <end position="112"/>
    </location>
</feature>
<keyword evidence="1" id="KW-0472">Membrane</keyword>
<dbReference type="PANTHER" id="PTHR31965">
    <property type="entry name" value="TRANSMEMBRANE PROTEIN 42"/>
    <property type="match status" value="1"/>
</dbReference>
<feature type="transmembrane region" description="Helical" evidence="1">
    <location>
        <begin position="151"/>
        <end position="169"/>
    </location>
</feature>